<sequence>PYKPIVHGTFGVDQSEPWDVLIKQIIIIKDLIAEIIVGSRGFSHSDYNGLVPI</sequence>
<proteinExistence type="predicted"/>
<evidence type="ECO:0000313" key="1">
    <source>
        <dbReference type="EMBL" id="CAG8671085.1"/>
    </source>
</evidence>
<evidence type="ECO:0000313" key="2">
    <source>
        <dbReference type="Proteomes" id="UP000789920"/>
    </source>
</evidence>
<accession>A0ACA9NRB5</accession>
<feature type="non-terminal residue" evidence="1">
    <location>
        <position position="1"/>
    </location>
</feature>
<organism evidence="1 2">
    <name type="scientific">Racocetra persica</name>
    <dbReference type="NCBI Taxonomy" id="160502"/>
    <lineage>
        <taxon>Eukaryota</taxon>
        <taxon>Fungi</taxon>
        <taxon>Fungi incertae sedis</taxon>
        <taxon>Mucoromycota</taxon>
        <taxon>Glomeromycotina</taxon>
        <taxon>Glomeromycetes</taxon>
        <taxon>Diversisporales</taxon>
        <taxon>Gigasporaceae</taxon>
        <taxon>Racocetra</taxon>
    </lineage>
</organism>
<dbReference type="Proteomes" id="UP000789920">
    <property type="component" value="Unassembled WGS sequence"/>
</dbReference>
<reference evidence="1" key="1">
    <citation type="submission" date="2021-06" db="EMBL/GenBank/DDBJ databases">
        <authorList>
            <person name="Kallberg Y."/>
            <person name="Tangrot J."/>
            <person name="Rosling A."/>
        </authorList>
    </citation>
    <scope>NUCLEOTIDE SEQUENCE</scope>
    <source>
        <strain evidence="1">MA461A</strain>
    </source>
</reference>
<gene>
    <name evidence="1" type="ORF">RPERSI_LOCUS8684</name>
</gene>
<keyword evidence="2" id="KW-1185">Reference proteome</keyword>
<dbReference type="EMBL" id="CAJVQC010015854">
    <property type="protein sequence ID" value="CAG8671085.1"/>
    <property type="molecule type" value="Genomic_DNA"/>
</dbReference>
<name>A0ACA9NRB5_9GLOM</name>
<protein>
    <submittedName>
        <fullName evidence="1">10474_t:CDS:1</fullName>
    </submittedName>
</protein>
<comment type="caution">
    <text evidence="1">The sequence shown here is derived from an EMBL/GenBank/DDBJ whole genome shotgun (WGS) entry which is preliminary data.</text>
</comment>